<name>B4RE36_PHEZH</name>
<dbReference type="InterPro" id="IPR036265">
    <property type="entry name" value="HIT-like_sf"/>
</dbReference>
<dbReference type="Proteomes" id="UP000001868">
    <property type="component" value="Chromosome"/>
</dbReference>
<accession>B4RE36</accession>
<keyword evidence="2" id="KW-1185">Reference proteome</keyword>
<gene>
    <name evidence="1" type="ordered locus">PHZ_c2058</name>
</gene>
<dbReference type="EMBL" id="CP000747">
    <property type="protein sequence ID" value="ACG78469.1"/>
    <property type="molecule type" value="Genomic_DNA"/>
</dbReference>
<organism evidence="1 2">
    <name type="scientific">Phenylobacterium zucineum (strain HLK1)</name>
    <dbReference type="NCBI Taxonomy" id="450851"/>
    <lineage>
        <taxon>Bacteria</taxon>
        <taxon>Pseudomonadati</taxon>
        <taxon>Pseudomonadota</taxon>
        <taxon>Alphaproteobacteria</taxon>
        <taxon>Caulobacterales</taxon>
        <taxon>Caulobacteraceae</taxon>
        <taxon>Phenylobacterium</taxon>
    </lineage>
</organism>
<evidence type="ECO:0008006" key="3">
    <source>
        <dbReference type="Google" id="ProtNLM"/>
    </source>
</evidence>
<dbReference type="AlphaFoldDB" id="B4RE36"/>
<evidence type="ECO:0000313" key="2">
    <source>
        <dbReference type="Proteomes" id="UP000001868"/>
    </source>
</evidence>
<protein>
    <recommendedName>
        <fullName evidence="3">HIT family protein</fullName>
    </recommendedName>
</protein>
<dbReference type="eggNOG" id="COG0537">
    <property type="taxonomic scope" value="Bacteria"/>
</dbReference>
<evidence type="ECO:0000313" key="1">
    <source>
        <dbReference type="EMBL" id="ACG78469.1"/>
    </source>
</evidence>
<dbReference type="Gene3D" id="3.30.428.10">
    <property type="entry name" value="HIT-like"/>
    <property type="match status" value="1"/>
</dbReference>
<dbReference type="STRING" id="450851.PHZ_c2058"/>
<dbReference type="HOGENOM" id="CLU_137753_0_0_5"/>
<proteinExistence type="predicted"/>
<sequence>MPAAAPRFTGHGHAVTNPTARKFGYPRTKVAETAHWLVLVRPQQPTFGSLVLVCKEDAQAFSDVSPAAFADLKVAVSGIEDLLRRAVGYEKINYLMLMMVDTDVHFHVLPRYEGSREHGGRAFPDAGWPGQPQLASHVALDDDEAAALAADFAARWQA</sequence>
<reference evidence="1 2" key="1">
    <citation type="journal article" date="2008" name="BMC Genomics">
        <title>Complete genome of Phenylobacterium zucineum - a novel facultative intracellular bacterium isolated from human erythroleukemia cell line K562.</title>
        <authorList>
            <person name="Luo Y."/>
            <person name="Xu X."/>
            <person name="Ding Z."/>
            <person name="Liu Z."/>
            <person name="Zhang B."/>
            <person name="Yan Z."/>
            <person name="Sun J."/>
            <person name="Hu S."/>
            <person name="Hu X."/>
        </authorList>
    </citation>
    <scope>NUCLEOTIDE SEQUENCE [LARGE SCALE GENOMIC DNA]</scope>
    <source>
        <strain evidence="1 2">HLK1</strain>
    </source>
</reference>
<dbReference type="KEGG" id="pzu:PHZ_c2058"/>
<dbReference type="SUPFAM" id="SSF54197">
    <property type="entry name" value="HIT-like"/>
    <property type="match status" value="1"/>
</dbReference>